<gene>
    <name evidence="2" type="ORF">IFM89_026272</name>
</gene>
<dbReference type="EMBL" id="JADFTS010000001">
    <property type="protein sequence ID" value="KAF9625692.1"/>
    <property type="molecule type" value="Genomic_DNA"/>
</dbReference>
<reference evidence="2 3" key="1">
    <citation type="submission" date="2020-10" db="EMBL/GenBank/DDBJ databases">
        <title>The Coptis chinensis genome and diversification of protoberbering-type alkaloids.</title>
        <authorList>
            <person name="Wang B."/>
            <person name="Shu S."/>
            <person name="Song C."/>
            <person name="Liu Y."/>
        </authorList>
    </citation>
    <scope>NUCLEOTIDE SEQUENCE [LARGE SCALE GENOMIC DNA]</scope>
    <source>
        <strain evidence="2">HL-2020</strain>
        <tissue evidence="2">Leaf</tissue>
    </source>
</reference>
<dbReference type="AlphaFoldDB" id="A0A835IZW8"/>
<proteinExistence type="predicted"/>
<feature type="region of interest" description="Disordered" evidence="1">
    <location>
        <begin position="94"/>
        <end position="113"/>
    </location>
</feature>
<protein>
    <submittedName>
        <fullName evidence="2">Uncharacterized protein</fullName>
    </submittedName>
</protein>
<keyword evidence="3" id="KW-1185">Reference proteome</keyword>
<name>A0A835IZW8_9MAGN</name>
<evidence type="ECO:0000313" key="3">
    <source>
        <dbReference type="Proteomes" id="UP000631114"/>
    </source>
</evidence>
<accession>A0A835IZW8</accession>
<dbReference type="Proteomes" id="UP000631114">
    <property type="component" value="Unassembled WGS sequence"/>
</dbReference>
<sequence length="113" mass="12735">MRKTATDIDILFDQGLSLGEWVKSLYPYNLEPLVKQTLLRFSPPEPPVYSAKTLQDVIFEMIELGLMCTHRSPTMRPSMLDVAHEMGWLKQYLSNPSTPNIEEASSSKDGASC</sequence>
<dbReference type="OrthoDB" id="4062651at2759"/>
<comment type="caution">
    <text evidence="2">The sequence shown here is derived from an EMBL/GenBank/DDBJ whole genome shotgun (WGS) entry which is preliminary data.</text>
</comment>
<evidence type="ECO:0000256" key="1">
    <source>
        <dbReference type="SAM" id="MobiDB-lite"/>
    </source>
</evidence>
<organism evidence="2 3">
    <name type="scientific">Coptis chinensis</name>
    <dbReference type="NCBI Taxonomy" id="261450"/>
    <lineage>
        <taxon>Eukaryota</taxon>
        <taxon>Viridiplantae</taxon>
        <taxon>Streptophyta</taxon>
        <taxon>Embryophyta</taxon>
        <taxon>Tracheophyta</taxon>
        <taxon>Spermatophyta</taxon>
        <taxon>Magnoliopsida</taxon>
        <taxon>Ranunculales</taxon>
        <taxon>Ranunculaceae</taxon>
        <taxon>Coptidoideae</taxon>
        <taxon>Coptis</taxon>
    </lineage>
</organism>
<evidence type="ECO:0000313" key="2">
    <source>
        <dbReference type="EMBL" id="KAF9625692.1"/>
    </source>
</evidence>